<reference evidence="2 3" key="1">
    <citation type="journal article" date="2011" name="J. Microbiol.">
        <title>Complete genome of Leptospirillum ferriphilum ML-04 provides insight into its physiology and environmental adaptation.</title>
        <authorList>
            <person name="Mi S."/>
            <person name="Song J."/>
            <person name="Lin J."/>
            <person name="Che Y."/>
            <person name="Zheng H."/>
            <person name="Lin J."/>
        </authorList>
    </citation>
    <scope>NUCLEOTIDE SEQUENCE [LARGE SCALE GENOMIC DNA]</scope>
    <source>
        <strain evidence="2 3">ML-04</strain>
    </source>
</reference>
<dbReference type="HOGENOM" id="CLU_3169739_0_0_0"/>
<feature type="compositionally biased region" description="Basic and acidic residues" evidence="1">
    <location>
        <begin position="8"/>
        <end position="26"/>
    </location>
</feature>
<accession>J9Z8K0</accession>
<name>J9Z8K0_LEPFM</name>
<gene>
    <name evidence="2" type="ordered locus">LFML04_0553</name>
</gene>
<dbReference type="AlphaFoldDB" id="J9Z8K0"/>
<dbReference type="KEGG" id="lfi:LFML04_0553"/>
<evidence type="ECO:0000256" key="1">
    <source>
        <dbReference type="SAM" id="MobiDB-lite"/>
    </source>
</evidence>
<evidence type="ECO:0000313" key="2">
    <source>
        <dbReference type="EMBL" id="AFS52790.1"/>
    </source>
</evidence>
<sequence length="47" mass="4969">MEPGPSKTKREPLRTPGEDVRGRVGETRPSGCQAFLGRGASGVGEEE</sequence>
<proteinExistence type="predicted"/>
<evidence type="ECO:0000313" key="3">
    <source>
        <dbReference type="Proteomes" id="UP000006177"/>
    </source>
</evidence>
<dbReference type="Proteomes" id="UP000006177">
    <property type="component" value="Chromosome"/>
</dbReference>
<organism evidence="2 3">
    <name type="scientific">Leptospirillum ferriphilum (strain ML-04)</name>
    <dbReference type="NCBI Taxonomy" id="1048260"/>
    <lineage>
        <taxon>Bacteria</taxon>
        <taxon>Pseudomonadati</taxon>
        <taxon>Nitrospirota</taxon>
        <taxon>Nitrospiria</taxon>
        <taxon>Nitrospirales</taxon>
        <taxon>Nitrospiraceae</taxon>
        <taxon>Leptospirillum</taxon>
    </lineage>
</organism>
<feature type="region of interest" description="Disordered" evidence="1">
    <location>
        <begin position="1"/>
        <end position="47"/>
    </location>
</feature>
<dbReference type="PATRIC" id="fig|1048260.3.peg.594"/>
<dbReference type="EMBL" id="CP002919">
    <property type="protein sequence ID" value="AFS52790.1"/>
    <property type="molecule type" value="Genomic_DNA"/>
</dbReference>
<protein>
    <submittedName>
        <fullName evidence="2">Uncharacterized protein</fullName>
    </submittedName>
</protein>